<keyword evidence="1" id="KW-1133">Transmembrane helix</keyword>
<gene>
    <name evidence="2" type="ORF">BKM31_44480</name>
</gene>
<dbReference type="RefSeq" id="WP_080043892.1">
    <property type="nucleotide sequence ID" value="NZ_CP017717.1"/>
</dbReference>
<evidence type="ECO:0000313" key="3">
    <source>
        <dbReference type="Proteomes" id="UP000190797"/>
    </source>
</evidence>
<evidence type="ECO:0000313" key="2">
    <source>
        <dbReference type="EMBL" id="AQZ67585.1"/>
    </source>
</evidence>
<feature type="transmembrane region" description="Helical" evidence="1">
    <location>
        <begin position="116"/>
        <end position="140"/>
    </location>
</feature>
<reference evidence="3" key="1">
    <citation type="journal article" date="2017" name="Med. Chem. Commun.">
        <title>Nonomuraea sp. ATCC 55076 harbours the largest actinomycete chromosome to date and the kistamicin biosynthetic gene cluster.</title>
        <authorList>
            <person name="Nazari B."/>
            <person name="Forneris C.C."/>
            <person name="Gibson M.I."/>
            <person name="Moon K."/>
            <person name="Schramma K.R."/>
            <person name="Seyedsayamdost M.R."/>
        </authorList>
    </citation>
    <scope>NUCLEOTIDE SEQUENCE [LARGE SCALE GENOMIC DNA]</scope>
    <source>
        <strain evidence="3">ATCC 55076</strain>
    </source>
</reference>
<evidence type="ECO:0008006" key="4">
    <source>
        <dbReference type="Google" id="ProtNLM"/>
    </source>
</evidence>
<dbReference type="KEGG" id="noa:BKM31_44480"/>
<dbReference type="STRING" id="1909395.BKM31_44480"/>
<dbReference type="OrthoDB" id="3521215at2"/>
<accession>A0A1V0ABK5</accession>
<keyword evidence="3" id="KW-1185">Reference proteome</keyword>
<name>A0A1V0ABK5_9ACTN</name>
<organism evidence="2 3">
    <name type="scientific">[Actinomadura] parvosata subsp. kistnae</name>
    <dbReference type="NCBI Taxonomy" id="1909395"/>
    <lineage>
        <taxon>Bacteria</taxon>
        <taxon>Bacillati</taxon>
        <taxon>Actinomycetota</taxon>
        <taxon>Actinomycetes</taxon>
        <taxon>Streptosporangiales</taxon>
        <taxon>Streptosporangiaceae</taxon>
        <taxon>Nonomuraea</taxon>
    </lineage>
</organism>
<dbReference type="Proteomes" id="UP000190797">
    <property type="component" value="Chromosome"/>
</dbReference>
<keyword evidence="1" id="KW-0472">Membrane</keyword>
<feature type="transmembrane region" description="Helical" evidence="1">
    <location>
        <begin position="187"/>
        <end position="207"/>
    </location>
</feature>
<dbReference type="AlphaFoldDB" id="A0A1V0ABK5"/>
<feature type="transmembrane region" description="Helical" evidence="1">
    <location>
        <begin position="219"/>
        <end position="243"/>
    </location>
</feature>
<sequence>MTTLTAIPPPDPDPDDVARELAALERHFAASSAVPGDLLPDDLPGDLPDSRRVRRLRAEVAEARALAALQDDETPFLLDTAKVRRRRRKAHEAARLHLLGQDPTMRAWQAARARRLLVVAAMVALTLALAWSTAGVQHFAAEGAESWSPRWLFAWLVEPFLSIALLVVVGARAYLATRGRPLDDRKLIRIERLFLALTLGMNAWPYLPWVAEPFSLSRLVLHILGPIVAVAVVTALPIILAAFAHLDHGITGRGTGPSYRRSAVNVDALIAQARDLIAAGVLPPQPGAGKIRDLLRCGMDSARAVRDALAQEAPAGGEVPR</sequence>
<proteinExistence type="predicted"/>
<protein>
    <recommendedName>
        <fullName evidence="4">Conjugal transfer protein TraI</fullName>
    </recommendedName>
</protein>
<dbReference type="EMBL" id="CP017717">
    <property type="protein sequence ID" value="AQZ67585.1"/>
    <property type="molecule type" value="Genomic_DNA"/>
</dbReference>
<keyword evidence="1" id="KW-0812">Transmembrane</keyword>
<feature type="transmembrane region" description="Helical" evidence="1">
    <location>
        <begin position="152"/>
        <end position="175"/>
    </location>
</feature>
<evidence type="ECO:0000256" key="1">
    <source>
        <dbReference type="SAM" id="Phobius"/>
    </source>
</evidence>